<evidence type="ECO:0000313" key="1">
    <source>
        <dbReference type="EMBL" id="KAF7998460.1"/>
    </source>
</evidence>
<reference evidence="1 2" key="1">
    <citation type="submission" date="2020-08" db="EMBL/GenBank/DDBJ databases">
        <title>Aphidius gifuensis genome sequencing and assembly.</title>
        <authorList>
            <person name="Du Z."/>
        </authorList>
    </citation>
    <scope>NUCLEOTIDE SEQUENCE [LARGE SCALE GENOMIC DNA]</scope>
    <source>
        <strain evidence="1">YNYX2018</strain>
        <tissue evidence="1">Adults</tissue>
    </source>
</reference>
<comment type="caution">
    <text evidence="1">The sequence shown here is derived from an EMBL/GenBank/DDBJ whole genome shotgun (WGS) entry which is preliminary data.</text>
</comment>
<dbReference type="EMBL" id="JACMRX010000001">
    <property type="protein sequence ID" value="KAF7998460.1"/>
    <property type="molecule type" value="Genomic_DNA"/>
</dbReference>
<gene>
    <name evidence="1" type="ORF">HCN44_010029</name>
</gene>
<dbReference type="OrthoDB" id="7648950at2759"/>
<protein>
    <submittedName>
        <fullName evidence="1">Uncharacterized protein</fullName>
    </submittedName>
</protein>
<proteinExistence type="predicted"/>
<keyword evidence="2" id="KW-1185">Reference proteome</keyword>
<name>A0A834Y317_APHGI</name>
<evidence type="ECO:0000313" key="2">
    <source>
        <dbReference type="Proteomes" id="UP000639338"/>
    </source>
</evidence>
<dbReference type="Proteomes" id="UP000639338">
    <property type="component" value="Unassembled WGS sequence"/>
</dbReference>
<sequence length="276" mass="29624">MAYAFTSDEEINAFEHEERTVDLTGYVHAIESLKPLRTPQGHVLKFVLNNDSNTRMRVLIWGTSLAKLWEPRVQMFSVLQIVGGTVKLGNPRYREPDVQEMEFHCQPTTDITILGVYPNRRRLNNDVIAPDNNIQNVAQGVPAIVENVAPVIAPAVIQNVAPVIPAIVENVAPVIALAVIQNVEQGVPAIRENVAPVIAPAVIRNVAPAAVQNVAPVVPVVEAAGVRNVALAAVQNVAPVVPVVEAAVVQNVSQNVVQAVVQNIAPAVNGDIHAKE</sequence>
<dbReference type="InterPro" id="IPR012340">
    <property type="entry name" value="NA-bd_OB-fold"/>
</dbReference>
<dbReference type="SUPFAM" id="SSF50249">
    <property type="entry name" value="Nucleic acid-binding proteins"/>
    <property type="match status" value="1"/>
</dbReference>
<organism evidence="1 2">
    <name type="scientific">Aphidius gifuensis</name>
    <name type="common">Parasitoid wasp</name>
    <dbReference type="NCBI Taxonomy" id="684658"/>
    <lineage>
        <taxon>Eukaryota</taxon>
        <taxon>Metazoa</taxon>
        <taxon>Ecdysozoa</taxon>
        <taxon>Arthropoda</taxon>
        <taxon>Hexapoda</taxon>
        <taxon>Insecta</taxon>
        <taxon>Pterygota</taxon>
        <taxon>Neoptera</taxon>
        <taxon>Endopterygota</taxon>
        <taxon>Hymenoptera</taxon>
        <taxon>Apocrita</taxon>
        <taxon>Ichneumonoidea</taxon>
        <taxon>Braconidae</taxon>
        <taxon>Aphidiinae</taxon>
        <taxon>Aphidius</taxon>
    </lineage>
</organism>
<dbReference type="Gene3D" id="2.40.50.140">
    <property type="entry name" value="Nucleic acid-binding proteins"/>
    <property type="match status" value="1"/>
</dbReference>
<accession>A0A834Y317</accession>
<dbReference type="AlphaFoldDB" id="A0A834Y317"/>